<dbReference type="SUPFAM" id="SSF57850">
    <property type="entry name" value="RING/U-box"/>
    <property type="match status" value="1"/>
</dbReference>
<dbReference type="Gene3D" id="3.30.40.10">
    <property type="entry name" value="Zinc/RING finger domain, C3HC4 (zinc finger)"/>
    <property type="match status" value="1"/>
</dbReference>
<dbReference type="PROSITE" id="PS50089">
    <property type="entry name" value="ZF_RING_2"/>
    <property type="match status" value="1"/>
</dbReference>
<dbReference type="Proteomes" id="UP000307440">
    <property type="component" value="Unassembled WGS sequence"/>
</dbReference>
<evidence type="ECO:0000256" key="1">
    <source>
        <dbReference type="PROSITE-ProRule" id="PRU00175"/>
    </source>
</evidence>
<feature type="compositionally biased region" description="Low complexity" evidence="2">
    <location>
        <begin position="162"/>
        <end position="172"/>
    </location>
</feature>
<dbReference type="GO" id="GO:0016567">
    <property type="term" value="P:protein ubiquitination"/>
    <property type="evidence" value="ECO:0007669"/>
    <property type="project" value="TreeGrafter"/>
</dbReference>
<proteinExistence type="predicted"/>
<dbReference type="Pfam" id="PF13639">
    <property type="entry name" value="zf-RING_2"/>
    <property type="match status" value="1"/>
</dbReference>
<dbReference type="InterPro" id="IPR013083">
    <property type="entry name" value="Znf_RING/FYVE/PHD"/>
</dbReference>
<protein>
    <recommendedName>
        <fullName evidence="3">RING-type domain-containing protein</fullName>
    </recommendedName>
</protein>
<dbReference type="OrthoDB" id="8062037at2759"/>
<organism evidence="4 5">
    <name type="scientific">Coprinopsis marcescibilis</name>
    <name type="common">Agaric fungus</name>
    <name type="synonym">Psathyrella marcescibilis</name>
    <dbReference type="NCBI Taxonomy" id="230819"/>
    <lineage>
        <taxon>Eukaryota</taxon>
        <taxon>Fungi</taxon>
        <taxon>Dikarya</taxon>
        <taxon>Basidiomycota</taxon>
        <taxon>Agaricomycotina</taxon>
        <taxon>Agaricomycetes</taxon>
        <taxon>Agaricomycetidae</taxon>
        <taxon>Agaricales</taxon>
        <taxon>Agaricineae</taxon>
        <taxon>Psathyrellaceae</taxon>
        <taxon>Coprinopsis</taxon>
    </lineage>
</organism>
<evidence type="ECO:0000259" key="3">
    <source>
        <dbReference type="PROSITE" id="PS50089"/>
    </source>
</evidence>
<feature type="compositionally biased region" description="Low complexity" evidence="2">
    <location>
        <begin position="180"/>
        <end position="207"/>
    </location>
</feature>
<feature type="non-terminal residue" evidence="4">
    <location>
        <position position="1"/>
    </location>
</feature>
<dbReference type="InterPro" id="IPR001841">
    <property type="entry name" value="Znf_RING"/>
</dbReference>
<dbReference type="AlphaFoldDB" id="A0A5C3KNC8"/>
<reference evidence="4 5" key="1">
    <citation type="journal article" date="2019" name="Nat. Ecol. Evol.">
        <title>Megaphylogeny resolves global patterns of mushroom evolution.</title>
        <authorList>
            <person name="Varga T."/>
            <person name="Krizsan K."/>
            <person name="Foldi C."/>
            <person name="Dima B."/>
            <person name="Sanchez-Garcia M."/>
            <person name="Sanchez-Ramirez S."/>
            <person name="Szollosi G.J."/>
            <person name="Szarkandi J.G."/>
            <person name="Papp V."/>
            <person name="Albert L."/>
            <person name="Andreopoulos W."/>
            <person name="Angelini C."/>
            <person name="Antonin V."/>
            <person name="Barry K.W."/>
            <person name="Bougher N.L."/>
            <person name="Buchanan P."/>
            <person name="Buyck B."/>
            <person name="Bense V."/>
            <person name="Catcheside P."/>
            <person name="Chovatia M."/>
            <person name="Cooper J."/>
            <person name="Damon W."/>
            <person name="Desjardin D."/>
            <person name="Finy P."/>
            <person name="Geml J."/>
            <person name="Haridas S."/>
            <person name="Hughes K."/>
            <person name="Justo A."/>
            <person name="Karasinski D."/>
            <person name="Kautmanova I."/>
            <person name="Kiss B."/>
            <person name="Kocsube S."/>
            <person name="Kotiranta H."/>
            <person name="LaButti K.M."/>
            <person name="Lechner B.E."/>
            <person name="Liimatainen K."/>
            <person name="Lipzen A."/>
            <person name="Lukacs Z."/>
            <person name="Mihaltcheva S."/>
            <person name="Morgado L.N."/>
            <person name="Niskanen T."/>
            <person name="Noordeloos M.E."/>
            <person name="Ohm R.A."/>
            <person name="Ortiz-Santana B."/>
            <person name="Ovrebo C."/>
            <person name="Racz N."/>
            <person name="Riley R."/>
            <person name="Savchenko A."/>
            <person name="Shiryaev A."/>
            <person name="Soop K."/>
            <person name="Spirin V."/>
            <person name="Szebenyi C."/>
            <person name="Tomsovsky M."/>
            <person name="Tulloss R.E."/>
            <person name="Uehling J."/>
            <person name="Grigoriev I.V."/>
            <person name="Vagvolgyi C."/>
            <person name="Papp T."/>
            <person name="Martin F.M."/>
            <person name="Miettinen O."/>
            <person name="Hibbett D.S."/>
            <person name="Nagy L.G."/>
        </authorList>
    </citation>
    <scope>NUCLEOTIDE SEQUENCE [LARGE SCALE GENOMIC DNA]</scope>
    <source>
        <strain evidence="4 5">CBS 121175</strain>
    </source>
</reference>
<gene>
    <name evidence="4" type="ORF">FA15DRAFT_597971</name>
</gene>
<evidence type="ECO:0000313" key="5">
    <source>
        <dbReference type="Proteomes" id="UP000307440"/>
    </source>
</evidence>
<dbReference type="GO" id="GO:0061630">
    <property type="term" value="F:ubiquitin protein ligase activity"/>
    <property type="evidence" value="ECO:0007669"/>
    <property type="project" value="TreeGrafter"/>
</dbReference>
<dbReference type="GO" id="GO:0008270">
    <property type="term" value="F:zinc ion binding"/>
    <property type="evidence" value="ECO:0007669"/>
    <property type="project" value="UniProtKB-KW"/>
</dbReference>
<feature type="region of interest" description="Disordered" evidence="2">
    <location>
        <begin position="138"/>
        <end position="212"/>
    </location>
</feature>
<dbReference type="STRING" id="230819.A0A5C3KNC8"/>
<dbReference type="SMART" id="SM00184">
    <property type="entry name" value="RING"/>
    <property type="match status" value="1"/>
</dbReference>
<keyword evidence="1" id="KW-0862">Zinc</keyword>
<feature type="compositionally biased region" description="Polar residues" evidence="2">
    <location>
        <begin position="142"/>
        <end position="159"/>
    </location>
</feature>
<keyword evidence="1" id="KW-0479">Metal-binding</keyword>
<dbReference type="PANTHER" id="PTHR46171">
    <property type="entry name" value="GH10160P"/>
    <property type="match status" value="1"/>
</dbReference>
<feature type="domain" description="RING-type" evidence="3">
    <location>
        <begin position="51"/>
        <end position="93"/>
    </location>
</feature>
<dbReference type="PANTHER" id="PTHR46171:SF3">
    <property type="entry name" value="GH10160P"/>
    <property type="match status" value="1"/>
</dbReference>
<accession>A0A5C3KNC8</accession>
<evidence type="ECO:0000313" key="4">
    <source>
        <dbReference type="EMBL" id="TFK21383.1"/>
    </source>
</evidence>
<keyword evidence="1" id="KW-0863">Zinc-finger</keyword>
<keyword evidence="5" id="KW-1185">Reference proteome</keyword>
<evidence type="ECO:0000256" key="2">
    <source>
        <dbReference type="SAM" id="MobiDB-lite"/>
    </source>
</evidence>
<dbReference type="EMBL" id="ML210270">
    <property type="protein sequence ID" value="TFK21383.1"/>
    <property type="molecule type" value="Genomic_DNA"/>
</dbReference>
<name>A0A5C3KNC8_COPMA</name>
<sequence>DEDFDESYDNLLSLAAGIGEVRPRGTPANIVESLQSAIYKDMANTESDTRCPICLDDYGEMDPVLKLNQCPHWMHKECLQQWLQNASTCPVCRNNVIPPRTRGSPGPSSVASRAAVMATHMRRLRAAETAFEQQYIGASSARPPTSGTAGSFNHPSTISRAGPSGQTSSSGPPRERNNQGPGPTSGSTNGNGNNNTNPPGPPSSSGAGANGGFYRDFFLSFD</sequence>